<organism evidence="1 2">
    <name type="scientific">Olea europaea subsp. europaea</name>
    <dbReference type="NCBI Taxonomy" id="158383"/>
    <lineage>
        <taxon>Eukaryota</taxon>
        <taxon>Viridiplantae</taxon>
        <taxon>Streptophyta</taxon>
        <taxon>Embryophyta</taxon>
        <taxon>Tracheophyta</taxon>
        <taxon>Spermatophyta</taxon>
        <taxon>Magnoliopsida</taxon>
        <taxon>eudicotyledons</taxon>
        <taxon>Gunneridae</taxon>
        <taxon>Pentapetalae</taxon>
        <taxon>asterids</taxon>
        <taxon>lamiids</taxon>
        <taxon>Lamiales</taxon>
        <taxon>Oleaceae</taxon>
        <taxon>Oleeae</taxon>
        <taxon>Olea</taxon>
    </lineage>
</organism>
<dbReference type="Gramene" id="OE9A040184T1">
    <property type="protein sequence ID" value="OE9A040184C1"/>
    <property type="gene ID" value="OE9A040184"/>
</dbReference>
<gene>
    <name evidence="1" type="ORF">OLEA9_A040184</name>
</gene>
<protein>
    <submittedName>
        <fullName evidence="1">Uncharacterized protein</fullName>
    </submittedName>
</protein>
<reference evidence="1 2" key="1">
    <citation type="submission" date="2019-12" db="EMBL/GenBank/DDBJ databases">
        <authorList>
            <person name="Alioto T."/>
            <person name="Alioto T."/>
            <person name="Gomez Garrido J."/>
        </authorList>
    </citation>
    <scope>NUCLEOTIDE SEQUENCE [LARGE SCALE GENOMIC DNA]</scope>
</reference>
<dbReference type="AlphaFoldDB" id="A0A8S0PPR1"/>
<proteinExistence type="predicted"/>
<dbReference type="EMBL" id="CACTIH010000149">
    <property type="protein sequence ID" value="CAA2955400.1"/>
    <property type="molecule type" value="Genomic_DNA"/>
</dbReference>
<sequence>MFGMHLGHGTVGSFWDTVCRLCPGCDRDAVGFQAFLGRFGAFLGSFDDTTCRPHSGHVLATTGMQPDFQAFLGNLWARCVGHVQDVAILSGISGQFRDSVYRPCPRCVRAMAGTQVDFQPFLGSFWARCRLCPGCVLTVIGTQPDFEAFQGDFWGMVCRQCPGHVWAAAVSGTRCAGHERDASGPQQGCCLIFRHFWDVFGHGVQAMSGTRPDRRHGRAAAGMQPNFQAFLGHDGDASGPRQRCSLIFRHFWEVFGHGVHATLRTHRGQGRDGA</sequence>
<accession>A0A8S0PPR1</accession>
<evidence type="ECO:0000313" key="1">
    <source>
        <dbReference type="EMBL" id="CAA2955400.1"/>
    </source>
</evidence>
<keyword evidence="2" id="KW-1185">Reference proteome</keyword>
<dbReference type="Proteomes" id="UP000594638">
    <property type="component" value="Unassembled WGS sequence"/>
</dbReference>
<name>A0A8S0PPR1_OLEEU</name>
<evidence type="ECO:0000313" key="2">
    <source>
        <dbReference type="Proteomes" id="UP000594638"/>
    </source>
</evidence>
<comment type="caution">
    <text evidence="1">The sequence shown here is derived from an EMBL/GenBank/DDBJ whole genome shotgun (WGS) entry which is preliminary data.</text>
</comment>